<dbReference type="Gene3D" id="1.20.120.620">
    <property type="entry name" value="Backbone structure of the membrane domain of e. Coli histidine kinase receptor kdpd"/>
    <property type="match status" value="1"/>
</dbReference>
<name>A0A7W7KDB2_9SPHN</name>
<organism evidence="13 14">
    <name type="scientific">Novosphingobium chloroacetimidivorans</name>
    <dbReference type="NCBI Taxonomy" id="1428314"/>
    <lineage>
        <taxon>Bacteria</taxon>
        <taxon>Pseudomonadati</taxon>
        <taxon>Pseudomonadota</taxon>
        <taxon>Alphaproteobacteria</taxon>
        <taxon>Sphingomonadales</taxon>
        <taxon>Sphingomonadaceae</taxon>
        <taxon>Novosphingobium</taxon>
    </lineage>
</organism>
<keyword evidence="3" id="KW-0808">Transferase</keyword>
<keyword evidence="7" id="KW-0067">ATP-binding</keyword>
<dbReference type="GO" id="GO:0016301">
    <property type="term" value="F:kinase activity"/>
    <property type="evidence" value="ECO:0007669"/>
    <property type="project" value="UniProtKB-KW"/>
</dbReference>
<evidence type="ECO:0000256" key="4">
    <source>
        <dbReference type="ARBA" id="ARBA00022692"/>
    </source>
</evidence>
<accession>A0A7W7KDB2</accession>
<comment type="caution">
    <text evidence="13">The sequence shown here is derived from an EMBL/GenBank/DDBJ whole genome shotgun (WGS) entry which is preliminary data.</text>
</comment>
<keyword evidence="9" id="KW-0902">Two-component regulatory system</keyword>
<protein>
    <submittedName>
        <fullName evidence="13">K+-sensing histidine kinase KdpD</fullName>
    </submittedName>
</protein>
<dbReference type="InterPro" id="IPR038318">
    <property type="entry name" value="KdpD_sf"/>
</dbReference>
<proteinExistence type="predicted"/>
<evidence type="ECO:0000256" key="7">
    <source>
        <dbReference type="ARBA" id="ARBA00022840"/>
    </source>
</evidence>
<keyword evidence="4 11" id="KW-0812">Transmembrane</keyword>
<dbReference type="InterPro" id="IPR025201">
    <property type="entry name" value="KdpD_TM"/>
</dbReference>
<sequence>MKAADTIRRAIRPDVAPVDCLLRSSLAIVIPTGLGWLIDQGSHGSPFLLYFPAVQAIAMFLGWRWGVETALGSAVAAVCFLMPPWRELSTILDHAIVVGLFLVAVGPMIFMGELLRKSVLENYERARQKRGVQQGTAAPNEKLDPNG</sequence>
<feature type="transmembrane region" description="Helical" evidence="11">
    <location>
        <begin position="44"/>
        <end position="62"/>
    </location>
</feature>
<keyword evidence="10 11" id="KW-0472">Membrane</keyword>
<evidence type="ECO:0000256" key="9">
    <source>
        <dbReference type="ARBA" id="ARBA00023012"/>
    </source>
</evidence>
<dbReference type="Proteomes" id="UP000555448">
    <property type="component" value="Unassembled WGS sequence"/>
</dbReference>
<feature type="domain" description="Sensor protein KdpD transmembrane" evidence="12">
    <location>
        <begin position="25"/>
        <end position="106"/>
    </location>
</feature>
<evidence type="ECO:0000256" key="3">
    <source>
        <dbReference type="ARBA" id="ARBA00022679"/>
    </source>
</evidence>
<evidence type="ECO:0000256" key="2">
    <source>
        <dbReference type="ARBA" id="ARBA00022553"/>
    </source>
</evidence>
<dbReference type="EMBL" id="JACHLR010000030">
    <property type="protein sequence ID" value="MBB4860744.1"/>
    <property type="molecule type" value="Genomic_DNA"/>
</dbReference>
<evidence type="ECO:0000256" key="1">
    <source>
        <dbReference type="ARBA" id="ARBA00004141"/>
    </source>
</evidence>
<keyword evidence="8 11" id="KW-1133">Transmembrane helix</keyword>
<evidence type="ECO:0000259" key="12">
    <source>
        <dbReference type="Pfam" id="PF13493"/>
    </source>
</evidence>
<evidence type="ECO:0000313" key="13">
    <source>
        <dbReference type="EMBL" id="MBB4860744.1"/>
    </source>
</evidence>
<dbReference type="GO" id="GO:0016020">
    <property type="term" value="C:membrane"/>
    <property type="evidence" value="ECO:0007669"/>
    <property type="project" value="UniProtKB-SubCell"/>
</dbReference>
<comment type="subcellular location">
    <subcellularLocation>
        <location evidence="1">Membrane</location>
        <topology evidence="1">Multi-pass membrane protein</topology>
    </subcellularLocation>
</comment>
<evidence type="ECO:0000256" key="11">
    <source>
        <dbReference type="SAM" id="Phobius"/>
    </source>
</evidence>
<dbReference type="RefSeq" id="WP_184250069.1">
    <property type="nucleotide sequence ID" value="NZ_JACHLR010000030.1"/>
</dbReference>
<evidence type="ECO:0000256" key="10">
    <source>
        <dbReference type="ARBA" id="ARBA00023136"/>
    </source>
</evidence>
<dbReference type="AlphaFoldDB" id="A0A7W7KDB2"/>
<dbReference type="Pfam" id="PF13493">
    <property type="entry name" value="DUF4118"/>
    <property type="match status" value="1"/>
</dbReference>
<keyword evidence="14" id="KW-1185">Reference proteome</keyword>
<keyword evidence="2" id="KW-0597">Phosphoprotein</keyword>
<gene>
    <name evidence="13" type="ORF">HNO88_004089</name>
</gene>
<evidence type="ECO:0000256" key="6">
    <source>
        <dbReference type="ARBA" id="ARBA00022777"/>
    </source>
</evidence>
<keyword evidence="6 13" id="KW-0418">Kinase</keyword>
<feature type="transmembrane region" description="Helical" evidence="11">
    <location>
        <begin position="91"/>
        <end position="110"/>
    </location>
</feature>
<evidence type="ECO:0000256" key="5">
    <source>
        <dbReference type="ARBA" id="ARBA00022741"/>
    </source>
</evidence>
<dbReference type="GO" id="GO:0005524">
    <property type="term" value="F:ATP binding"/>
    <property type="evidence" value="ECO:0007669"/>
    <property type="project" value="UniProtKB-KW"/>
</dbReference>
<evidence type="ECO:0000313" key="14">
    <source>
        <dbReference type="Proteomes" id="UP000555448"/>
    </source>
</evidence>
<dbReference type="GO" id="GO:0000160">
    <property type="term" value="P:phosphorelay signal transduction system"/>
    <property type="evidence" value="ECO:0007669"/>
    <property type="project" value="UniProtKB-KW"/>
</dbReference>
<feature type="transmembrane region" description="Helical" evidence="11">
    <location>
        <begin position="20"/>
        <end position="38"/>
    </location>
</feature>
<keyword evidence="5" id="KW-0547">Nucleotide-binding</keyword>
<evidence type="ECO:0000256" key="8">
    <source>
        <dbReference type="ARBA" id="ARBA00022989"/>
    </source>
</evidence>
<reference evidence="13 14" key="1">
    <citation type="submission" date="2020-08" db="EMBL/GenBank/DDBJ databases">
        <title>Functional genomics of gut bacteria from endangered species of beetles.</title>
        <authorList>
            <person name="Carlos-Shanley C."/>
        </authorList>
    </citation>
    <scope>NUCLEOTIDE SEQUENCE [LARGE SCALE GENOMIC DNA]</scope>
    <source>
        <strain evidence="13 14">S00245</strain>
    </source>
</reference>